<evidence type="ECO:0000256" key="2">
    <source>
        <dbReference type="ARBA" id="ARBA00023125"/>
    </source>
</evidence>
<organism evidence="5 6">
    <name type="scientific">Caballeronia novacaledonica</name>
    <dbReference type="NCBI Taxonomy" id="1544861"/>
    <lineage>
        <taxon>Bacteria</taxon>
        <taxon>Pseudomonadati</taxon>
        <taxon>Pseudomonadota</taxon>
        <taxon>Betaproteobacteria</taxon>
        <taxon>Burkholderiales</taxon>
        <taxon>Burkholderiaceae</taxon>
        <taxon>Caballeronia</taxon>
    </lineage>
</organism>
<dbReference type="GO" id="GO:0006355">
    <property type="term" value="P:regulation of DNA-templated transcription"/>
    <property type="evidence" value="ECO:0007669"/>
    <property type="project" value="InterPro"/>
</dbReference>
<dbReference type="SMART" id="SM00421">
    <property type="entry name" value="HTH_LUXR"/>
    <property type="match status" value="1"/>
</dbReference>
<dbReference type="PANTHER" id="PTHR44688">
    <property type="entry name" value="DNA-BINDING TRANSCRIPTIONAL ACTIVATOR DEVR_DOSR"/>
    <property type="match status" value="1"/>
</dbReference>
<reference evidence="5" key="1">
    <citation type="submission" date="2022-09" db="EMBL/GenBank/DDBJ databases">
        <title>Isolation and characterization of 3-chlorobenzoate degrading bacteria from soils in Shizuoka.</title>
        <authorList>
            <person name="Ifat A."/>
            <person name="Ogawa N."/>
            <person name="Kimbara K."/>
            <person name="Moriuchi R."/>
            <person name="Dohra H."/>
            <person name="Shintani M."/>
        </authorList>
    </citation>
    <scope>NUCLEOTIDE SEQUENCE</scope>
    <source>
        <strain evidence="5">19CS4-2</strain>
    </source>
</reference>
<dbReference type="PROSITE" id="PS00622">
    <property type="entry name" value="HTH_LUXR_1"/>
    <property type="match status" value="1"/>
</dbReference>
<dbReference type="PROSITE" id="PS50043">
    <property type="entry name" value="HTH_LUXR_2"/>
    <property type="match status" value="1"/>
</dbReference>
<dbReference type="RefSeq" id="WP_238212340.1">
    <property type="nucleotide sequence ID" value="NZ_BPUS01000004.1"/>
</dbReference>
<dbReference type="InterPro" id="IPR000792">
    <property type="entry name" value="Tscrpt_reg_LuxR_C"/>
</dbReference>
<dbReference type="InterPro" id="IPR036388">
    <property type="entry name" value="WH-like_DNA-bd_sf"/>
</dbReference>
<gene>
    <name evidence="5" type="ORF">CBA19CS42_14485</name>
</gene>
<keyword evidence="1" id="KW-0805">Transcription regulation</keyword>
<dbReference type="Pfam" id="PF00196">
    <property type="entry name" value="GerE"/>
    <property type="match status" value="1"/>
</dbReference>
<dbReference type="GO" id="GO:0003677">
    <property type="term" value="F:DNA binding"/>
    <property type="evidence" value="ECO:0007669"/>
    <property type="project" value="UniProtKB-KW"/>
</dbReference>
<sequence>MNPRDFADVLSFSNCVRAAGTDDFGDSLINALAGIVEIEHCVIVNVKPRHAEISALASRRSRGVATRLTEAYVGGRYREDPLVREFACAEAMAATHPVMPAVRSMMLNRESNAEYYERFFIEPGIADKLSVIAPGPGYTAFLSVYRSTAMGCFTDRDKACVAAFADFLAALATTHTRLSATPNVPREVSIKWHTALSERERSVAKLLGQGETAKTVGAMLALSPASVITYKQRALAKLGIGTQRELVALTALLG</sequence>
<dbReference type="SUPFAM" id="SSF46894">
    <property type="entry name" value="C-terminal effector domain of the bipartite response regulators"/>
    <property type="match status" value="1"/>
</dbReference>
<proteinExistence type="predicted"/>
<keyword evidence="2" id="KW-0238">DNA-binding</keyword>
<evidence type="ECO:0000259" key="4">
    <source>
        <dbReference type="PROSITE" id="PS50043"/>
    </source>
</evidence>
<protein>
    <submittedName>
        <fullName evidence="5">Helix-turn-helix transcriptional regulator</fullName>
    </submittedName>
</protein>
<feature type="domain" description="HTH luxR-type" evidence="4">
    <location>
        <begin position="189"/>
        <end position="254"/>
    </location>
</feature>
<name>A0AA37I9D6_9BURK</name>
<dbReference type="AlphaFoldDB" id="A0AA37I9D6"/>
<dbReference type="InterPro" id="IPR016032">
    <property type="entry name" value="Sig_transdc_resp-reg_C-effctor"/>
</dbReference>
<accession>A0AA37I9D6</accession>
<dbReference type="Proteomes" id="UP001055111">
    <property type="component" value="Unassembled WGS sequence"/>
</dbReference>
<dbReference type="EMBL" id="BPUS01000004">
    <property type="protein sequence ID" value="GJH25735.1"/>
    <property type="molecule type" value="Genomic_DNA"/>
</dbReference>
<dbReference type="Gene3D" id="1.10.10.10">
    <property type="entry name" value="Winged helix-like DNA-binding domain superfamily/Winged helix DNA-binding domain"/>
    <property type="match status" value="1"/>
</dbReference>
<dbReference type="PRINTS" id="PR00038">
    <property type="entry name" value="HTHLUXR"/>
</dbReference>
<evidence type="ECO:0000313" key="6">
    <source>
        <dbReference type="Proteomes" id="UP001055111"/>
    </source>
</evidence>
<comment type="caution">
    <text evidence="5">The sequence shown here is derived from an EMBL/GenBank/DDBJ whole genome shotgun (WGS) entry which is preliminary data.</text>
</comment>
<dbReference type="PANTHER" id="PTHR44688:SF16">
    <property type="entry name" value="DNA-BINDING TRANSCRIPTIONAL ACTIVATOR DEVR_DOSR"/>
    <property type="match status" value="1"/>
</dbReference>
<evidence type="ECO:0000256" key="1">
    <source>
        <dbReference type="ARBA" id="ARBA00023015"/>
    </source>
</evidence>
<evidence type="ECO:0000256" key="3">
    <source>
        <dbReference type="ARBA" id="ARBA00023163"/>
    </source>
</evidence>
<keyword evidence="3" id="KW-0804">Transcription</keyword>
<evidence type="ECO:0000313" key="5">
    <source>
        <dbReference type="EMBL" id="GJH25735.1"/>
    </source>
</evidence>